<sequence>MEEVIQAERAIDPPQAQTIAIPPAARPGDALDAIDTPSLILDLDAFEENLRTMQVLAERHGVALRPHAKAHKCPEIALRQIALGAAGICCQKVSEAVPFVAAGVRDILISNEVLGGAKLALLARLAKQAHMTVCADNPIAVEALSAMMVEHEASVGVLVELDIGQQRCGVQTPDEALALARLIRKLPNINFAGVQAYQGGVQHKRSLTQRQKASDKAARLIRQYLDAFAKADIECPVVSGGGTGTAAFDVASQVYTEIQAGTYAFMDTDYAGIDWGEALFFRHSLFLLGTVMSTPTSDRAIVDLGLKSTSAESGAPQLVGREGLRCVAVHDEHCILLASSRRNRPDVGTQLRLIPGHCDPTFNLHDSVVAMRGQHVEAVWPISARGLSR</sequence>
<protein>
    <submittedName>
        <fullName evidence="7">D-serine deaminase, pyridoxal phosphate-dependent</fullName>
    </submittedName>
</protein>
<evidence type="ECO:0000313" key="8">
    <source>
        <dbReference type="Proteomes" id="UP000184226"/>
    </source>
</evidence>
<dbReference type="SMART" id="SM01119">
    <property type="entry name" value="D-ser_dehydrat"/>
    <property type="match status" value="1"/>
</dbReference>
<dbReference type="InterPro" id="IPR029066">
    <property type="entry name" value="PLP-binding_barrel"/>
</dbReference>
<comment type="cofactor">
    <cofactor evidence="2">
        <name>Mg(2+)</name>
        <dbReference type="ChEBI" id="CHEBI:18420"/>
    </cofactor>
</comment>
<evidence type="ECO:0000256" key="4">
    <source>
        <dbReference type="ARBA" id="ARBA00022898"/>
    </source>
</evidence>
<evidence type="ECO:0000256" key="3">
    <source>
        <dbReference type="ARBA" id="ARBA00005323"/>
    </source>
</evidence>
<dbReference type="Pfam" id="PF14031">
    <property type="entry name" value="D-ser_dehydrat"/>
    <property type="match status" value="1"/>
</dbReference>
<proteinExistence type="inferred from homology"/>
<comment type="similarity">
    <text evidence="3">Belongs to the DSD1 family.</text>
</comment>
<keyword evidence="8" id="KW-1185">Reference proteome</keyword>
<dbReference type="SUPFAM" id="SSF51419">
    <property type="entry name" value="PLP-binding barrel"/>
    <property type="match status" value="1"/>
</dbReference>
<dbReference type="InterPro" id="IPR001608">
    <property type="entry name" value="Ala_racemase_N"/>
</dbReference>
<dbReference type="AlphaFoldDB" id="A0A1M5VAB8"/>
<gene>
    <name evidence="7" type="ORF">SAMN04488135_104297</name>
</gene>
<dbReference type="PANTHER" id="PTHR28004:SF2">
    <property type="entry name" value="D-SERINE DEHYDRATASE"/>
    <property type="match status" value="1"/>
</dbReference>
<dbReference type="FunFam" id="3.20.20.10:FF:000026">
    <property type="entry name" value="D-threonine aldolase"/>
    <property type="match status" value="1"/>
</dbReference>
<keyword evidence="5" id="KW-0456">Lyase</keyword>
<evidence type="ECO:0000256" key="5">
    <source>
        <dbReference type="ARBA" id="ARBA00023239"/>
    </source>
</evidence>
<dbReference type="OrthoDB" id="9772497at2"/>
<organism evidence="7 8">
    <name type="scientific">Pollutimonas bauzanensis</name>
    <dbReference type="NCBI Taxonomy" id="658167"/>
    <lineage>
        <taxon>Bacteria</taxon>
        <taxon>Pseudomonadati</taxon>
        <taxon>Pseudomonadota</taxon>
        <taxon>Betaproteobacteria</taxon>
        <taxon>Burkholderiales</taxon>
        <taxon>Alcaligenaceae</taxon>
        <taxon>Pollutimonas</taxon>
    </lineage>
</organism>
<accession>A0A1M5VAB8</accession>
<dbReference type="GO" id="GO:0036088">
    <property type="term" value="P:D-serine catabolic process"/>
    <property type="evidence" value="ECO:0007669"/>
    <property type="project" value="TreeGrafter"/>
</dbReference>
<dbReference type="Gene3D" id="2.40.37.20">
    <property type="entry name" value="D-serine dehydratase-like domain"/>
    <property type="match status" value="1"/>
</dbReference>
<dbReference type="Gene3D" id="3.20.20.10">
    <property type="entry name" value="Alanine racemase"/>
    <property type="match status" value="1"/>
</dbReference>
<evidence type="ECO:0000256" key="2">
    <source>
        <dbReference type="ARBA" id="ARBA00001946"/>
    </source>
</evidence>
<dbReference type="InterPro" id="IPR051466">
    <property type="entry name" value="D-amino_acid_metab_enzyme"/>
</dbReference>
<feature type="domain" description="D-serine dehydratase-like" evidence="6">
    <location>
        <begin position="284"/>
        <end position="372"/>
    </location>
</feature>
<dbReference type="InterPro" id="IPR026956">
    <property type="entry name" value="D-ser_dehydrat-like_dom"/>
</dbReference>
<dbReference type="InterPro" id="IPR042208">
    <property type="entry name" value="D-ser_dehydrat-like_sf"/>
</dbReference>
<keyword evidence="4" id="KW-0663">Pyridoxal phosphate</keyword>
<dbReference type="CDD" id="cd06819">
    <property type="entry name" value="PLPDE_III_LS_D-TA"/>
    <property type="match status" value="1"/>
</dbReference>
<reference evidence="7 8" key="1">
    <citation type="submission" date="2016-11" db="EMBL/GenBank/DDBJ databases">
        <authorList>
            <person name="Jaros S."/>
            <person name="Januszkiewicz K."/>
            <person name="Wedrychowicz H."/>
        </authorList>
    </citation>
    <scope>NUCLEOTIDE SEQUENCE [LARGE SCALE GENOMIC DNA]</scope>
    <source>
        <strain evidence="7 8">CGMCC 1.10190</strain>
    </source>
</reference>
<dbReference type="PANTHER" id="PTHR28004">
    <property type="entry name" value="ZGC:162816-RELATED"/>
    <property type="match status" value="1"/>
</dbReference>
<dbReference type="RefSeq" id="WP_073103112.1">
    <property type="nucleotide sequence ID" value="NZ_FQXE01000004.1"/>
</dbReference>
<evidence type="ECO:0000313" key="7">
    <source>
        <dbReference type="EMBL" id="SHH71873.1"/>
    </source>
</evidence>
<dbReference type="GO" id="GO:0008721">
    <property type="term" value="F:D-serine ammonia-lyase activity"/>
    <property type="evidence" value="ECO:0007669"/>
    <property type="project" value="TreeGrafter"/>
</dbReference>
<name>A0A1M5VAB8_9BURK</name>
<dbReference type="GO" id="GO:0016830">
    <property type="term" value="F:carbon-carbon lyase activity"/>
    <property type="evidence" value="ECO:0007669"/>
    <property type="project" value="UniProtKB-ARBA"/>
</dbReference>
<dbReference type="Pfam" id="PF01168">
    <property type="entry name" value="Ala_racemase_N"/>
    <property type="match status" value="1"/>
</dbReference>
<comment type="cofactor">
    <cofactor evidence="1">
        <name>pyridoxal 5'-phosphate</name>
        <dbReference type="ChEBI" id="CHEBI:597326"/>
    </cofactor>
</comment>
<dbReference type="STRING" id="658167.SAMN04488135_104297"/>
<dbReference type="Proteomes" id="UP000184226">
    <property type="component" value="Unassembled WGS sequence"/>
</dbReference>
<dbReference type="EMBL" id="FQXE01000004">
    <property type="protein sequence ID" value="SHH71873.1"/>
    <property type="molecule type" value="Genomic_DNA"/>
</dbReference>
<evidence type="ECO:0000256" key="1">
    <source>
        <dbReference type="ARBA" id="ARBA00001933"/>
    </source>
</evidence>
<evidence type="ECO:0000259" key="6">
    <source>
        <dbReference type="SMART" id="SM01119"/>
    </source>
</evidence>